<gene>
    <name evidence="1" type="ORF">GCM10007112_09800</name>
</gene>
<reference evidence="1" key="2">
    <citation type="submission" date="2020-09" db="EMBL/GenBank/DDBJ databases">
        <authorList>
            <person name="Sun Q."/>
            <person name="Ohkuma M."/>
        </authorList>
    </citation>
    <scope>NUCLEOTIDE SEQUENCE</scope>
    <source>
        <strain evidence="1">JCM 11219</strain>
    </source>
</reference>
<comment type="caution">
    <text evidence="1">The sequence shown here is derived from an EMBL/GenBank/DDBJ whole genome shotgun (WGS) entry which is preliminary data.</text>
</comment>
<sequence>MVVFGFRRVGKSSLIKAVLNEYAPSNYFYIDLRRFEEGGYVSYRDFVKALEDSINARVRSRRLLSILSRIRGVSISGFRVSFSWGRDRGCVC</sequence>
<proteinExistence type="predicted"/>
<dbReference type="SUPFAM" id="SSF52540">
    <property type="entry name" value="P-loop containing nucleoside triphosphate hydrolases"/>
    <property type="match status" value="1"/>
</dbReference>
<name>A0A830EEI8_9CREN</name>
<dbReference type="PANTHER" id="PTHR34301:SF8">
    <property type="entry name" value="ATPASE DOMAIN-CONTAINING PROTEIN"/>
    <property type="match status" value="1"/>
</dbReference>
<dbReference type="AlphaFoldDB" id="A0A830EEI8"/>
<reference evidence="1" key="1">
    <citation type="journal article" date="2014" name="Int. J. Syst. Evol. Microbiol.">
        <title>Complete genome sequence of Corynebacterium casei LMG S-19264T (=DSM 44701T), isolated from a smear-ripened cheese.</title>
        <authorList>
            <consortium name="US DOE Joint Genome Institute (JGI-PGF)"/>
            <person name="Walter F."/>
            <person name="Albersmeier A."/>
            <person name="Kalinowski J."/>
            <person name="Ruckert C."/>
        </authorList>
    </citation>
    <scope>NUCLEOTIDE SEQUENCE</scope>
    <source>
        <strain evidence="1">JCM 11219</strain>
    </source>
</reference>
<protein>
    <recommendedName>
        <fullName evidence="3">AAA domain-containing protein</fullName>
    </recommendedName>
</protein>
<dbReference type="InterPro" id="IPR027417">
    <property type="entry name" value="P-loop_NTPase"/>
</dbReference>
<dbReference type="PANTHER" id="PTHR34301">
    <property type="entry name" value="DNA-BINDING PROTEIN-RELATED"/>
    <property type="match status" value="1"/>
</dbReference>
<evidence type="ECO:0008006" key="3">
    <source>
        <dbReference type="Google" id="ProtNLM"/>
    </source>
</evidence>
<evidence type="ECO:0000313" key="1">
    <source>
        <dbReference type="EMBL" id="GGI75033.1"/>
    </source>
</evidence>
<evidence type="ECO:0000313" key="2">
    <source>
        <dbReference type="Proteomes" id="UP000657075"/>
    </source>
</evidence>
<dbReference type="EMBL" id="BMNM01000003">
    <property type="protein sequence ID" value="GGI75033.1"/>
    <property type="molecule type" value="Genomic_DNA"/>
</dbReference>
<organism evidence="1 2">
    <name type="scientific">Vulcanisaeta souniana JCM 11219</name>
    <dbReference type="NCBI Taxonomy" id="1293586"/>
    <lineage>
        <taxon>Archaea</taxon>
        <taxon>Thermoproteota</taxon>
        <taxon>Thermoprotei</taxon>
        <taxon>Thermoproteales</taxon>
        <taxon>Thermoproteaceae</taxon>
        <taxon>Vulcanisaeta</taxon>
    </lineage>
</organism>
<accession>A0A830EEI8</accession>
<dbReference type="Proteomes" id="UP000657075">
    <property type="component" value="Unassembled WGS sequence"/>
</dbReference>
<dbReference type="Gene3D" id="3.40.50.300">
    <property type="entry name" value="P-loop containing nucleotide triphosphate hydrolases"/>
    <property type="match status" value="1"/>
</dbReference>